<dbReference type="GO" id="GO:0052040">
    <property type="term" value="P:symbiont-mediated perturbation of host programmed cell death"/>
    <property type="evidence" value="ECO:0007669"/>
    <property type="project" value="UniProtKB-UniRule"/>
</dbReference>
<dbReference type="InterPro" id="IPR036470">
    <property type="entry name" value="Elicitin_sf"/>
</dbReference>
<keyword evidence="5 6" id="KW-1015">Disulfide bond</keyword>
<dbReference type="Pfam" id="PF00964">
    <property type="entry name" value="Elicitin"/>
    <property type="match status" value="1"/>
</dbReference>
<sequence>MRSLFSFVLTIAFIVESVHGNDCSKFSLMKLAFSKNLAGCTSDTGLSLSTISALTTDQIKEICNSSCCMAFMDDIASANLGDCTIPGKNVSVQSDILDQVAILCRDNN</sequence>
<dbReference type="STRING" id="4781.A0A0P1AJL3"/>
<dbReference type="InterPro" id="IPR002200">
    <property type="entry name" value="Elicitin"/>
</dbReference>
<keyword evidence="9" id="KW-1185">Reference proteome</keyword>
<organism evidence="8 9">
    <name type="scientific">Plasmopara halstedii</name>
    <name type="common">Downy mildew of sunflower</name>
    <dbReference type="NCBI Taxonomy" id="4781"/>
    <lineage>
        <taxon>Eukaryota</taxon>
        <taxon>Sar</taxon>
        <taxon>Stramenopiles</taxon>
        <taxon>Oomycota</taxon>
        <taxon>Peronosporomycetes</taxon>
        <taxon>Peronosporales</taxon>
        <taxon>Peronosporaceae</taxon>
        <taxon>Plasmopara</taxon>
    </lineage>
</organism>
<evidence type="ECO:0000313" key="8">
    <source>
        <dbReference type="EMBL" id="CEG41024.1"/>
    </source>
</evidence>
<dbReference type="GO" id="GO:0005576">
    <property type="term" value="C:extracellular region"/>
    <property type="evidence" value="ECO:0007669"/>
    <property type="project" value="UniProtKB-SubCell"/>
</dbReference>
<dbReference type="SUPFAM" id="SSF48647">
    <property type="entry name" value="Fungal elicitin"/>
    <property type="match status" value="1"/>
</dbReference>
<evidence type="ECO:0000256" key="3">
    <source>
        <dbReference type="ARBA" id="ARBA00022525"/>
    </source>
</evidence>
<dbReference type="Gene3D" id="1.10.239.10">
    <property type="entry name" value="Elicitin domain"/>
    <property type="match status" value="1"/>
</dbReference>
<evidence type="ECO:0000256" key="2">
    <source>
        <dbReference type="ARBA" id="ARBA00009544"/>
    </source>
</evidence>
<feature type="signal peptide" evidence="7">
    <location>
        <begin position="1"/>
        <end position="20"/>
    </location>
</feature>
<dbReference type="Proteomes" id="UP000054928">
    <property type="component" value="Unassembled WGS sequence"/>
</dbReference>
<evidence type="ECO:0000256" key="4">
    <source>
        <dbReference type="ARBA" id="ARBA00022978"/>
    </source>
</evidence>
<accession>A0A0P1AJL3</accession>
<proteinExistence type="inferred from homology"/>
<feature type="chain" id="PRO_5006058717" description="Elicitin" evidence="7">
    <location>
        <begin position="21"/>
        <end position="108"/>
    </location>
</feature>
<keyword evidence="7" id="KW-0732">Signal</keyword>
<evidence type="ECO:0000256" key="1">
    <source>
        <dbReference type="ARBA" id="ARBA00004613"/>
    </source>
</evidence>
<dbReference type="AlphaFoldDB" id="A0A0P1AJL3"/>
<evidence type="ECO:0000256" key="5">
    <source>
        <dbReference type="ARBA" id="ARBA00023157"/>
    </source>
</evidence>
<dbReference type="SMART" id="SM01187">
    <property type="entry name" value="Elicitin"/>
    <property type="match status" value="1"/>
</dbReference>
<comment type="similarity">
    <text evidence="2 6">Belongs to the elicitin family.</text>
</comment>
<comment type="function">
    <text evidence="6">Induces local and distal defense responses (incompatible hypersensitive reaction) in plants from the solanaceae and cruciferae families. Elicits leaf necrosis and causes the accumulation of pathogenesis-related proteins. Might interact with the lipidic molecules of the plasma membrane.</text>
</comment>
<protein>
    <recommendedName>
        <fullName evidence="6">Elicitin</fullName>
    </recommendedName>
</protein>
<dbReference type="RefSeq" id="XP_036263162.1">
    <property type="nucleotide sequence ID" value="XM_036407464.1"/>
</dbReference>
<dbReference type="GeneID" id="59052581"/>
<evidence type="ECO:0000256" key="7">
    <source>
        <dbReference type="SAM" id="SignalP"/>
    </source>
</evidence>
<comment type="subcellular location">
    <subcellularLocation>
        <location evidence="1 6">Secreted</location>
    </subcellularLocation>
</comment>
<dbReference type="EMBL" id="CCYD01000524">
    <property type="protein sequence ID" value="CEG41024.1"/>
    <property type="molecule type" value="Genomic_DNA"/>
</dbReference>
<dbReference type="OrthoDB" id="128236at2759"/>
<keyword evidence="4 6" id="KW-0928">Hypersensitive response elicitation</keyword>
<keyword evidence="3 6" id="KW-0964">Secreted</keyword>
<reference evidence="9" key="1">
    <citation type="submission" date="2014-09" db="EMBL/GenBank/DDBJ databases">
        <authorList>
            <person name="Sharma Rahul"/>
            <person name="Thines Marco"/>
        </authorList>
    </citation>
    <scope>NUCLEOTIDE SEQUENCE [LARGE SCALE GENOMIC DNA]</scope>
</reference>
<evidence type="ECO:0000256" key="6">
    <source>
        <dbReference type="RuleBase" id="RU368111"/>
    </source>
</evidence>
<name>A0A0P1AJL3_PLAHL</name>
<evidence type="ECO:0000313" key="9">
    <source>
        <dbReference type="Proteomes" id="UP000054928"/>
    </source>
</evidence>